<comment type="caution">
    <text evidence="5">The sequence shown here is derived from an EMBL/GenBank/DDBJ whole genome shotgun (WGS) entry which is preliminary data.</text>
</comment>
<keyword evidence="3" id="KW-0472">Membrane</keyword>
<protein>
    <recommendedName>
        <fullName evidence="4">Peptidase A1 domain-containing protein</fullName>
    </recommendedName>
</protein>
<dbReference type="AlphaFoldDB" id="A0A8H3D375"/>
<name>A0A8H3D375_9AGAM</name>
<keyword evidence="3" id="KW-0812">Transmembrane</keyword>
<feature type="compositionally biased region" description="Low complexity" evidence="2">
    <location>
        <begin position="602"/>
        <end position="613"/>
    </location>
</feature>
<feature type="region of interest" description="Disordered" evidence="2">
    <location>
        <begin position="175"/>
        <end position="197"/>
    </location>
</feature>
<evidence type="ECO:0000256" key="2">
    <source>
        <dbReference type="SAM" id="MobiDB-lite"/>
    </source>
</evidence>
<dbReference type="InterPro" id="IPR021109">
    <property type="entry name" value="Peptidase_aspartic_dom_sf"/>
</dbReference>
<dbReference type="PANTHER" id="PTHR47966">
    <property type="entry name" value="BETA-SITE APP-CLEAVING ENZYME, ISOFORM A-RELATED"/>
    <property type="match status" value="1"/>
</dbReference>
<dbReference type="GO" id="GO:0006508">
    <property type="term" value="P:proteolysis"/>
    <property type="evidence" value="ECO:0007669"/>
    <property type="project" value="InterPro"/>
</dbReference>
<evidence type="ECO:0000313" key="5">
    <source>
        <dbReference type="EMBL" id="CAE6505571.1"/>
    </source>
</evidence>
<feature type="region of interest" description="Disordered" evidence="2">
    <location>
        <begin position="778"/>
        <end position="813"/>
    </location>
</feature>
<evidence type="ECO:0000259" key="4">
    <source>
        <dbReference type="PROSITE" id="PS51767"/>
    </source>
</evidence>
<organism evidence="5 6">
    <name type="scientific">Rhizoctonia solani</name>
    <dbReference type="NCBI Taxonomy" id="456999"/>
    <lineage>
        <taxon>Eukaryota</taxon>
        <taxon>Fungi</taxon>
        <taxon>Dikarya</taxon>
        <taxon>Basidiomycota</taxon>
        <taxon>Agaricomycotina</taxon>
        <taxon>Agaricomycetes</taxon>
        <taxon>Cantharellales</taxon>
        <taxon>Ceratobasidiaceae</taxon>
        <taxon>Rhizoctonia</taxon>
    </lineage>
</organism>
<dbReference type="Proteomes" id="UP000663861">
    <property type="component" value="Unassembled WGS sequence"/>
</dbReference>
<dbReference type="SUPFAM" id="SSF50630">
    <property type="entry name" value="Acid proteases"/>
    <property type="match status" value="1"/>
</dbReference>
<reference evidence="5" key="1">
    <citation type="submission" date="2021-01" db="EMBL/GenBank/DDBJ databases">
        <authorList>
            <person name="Kaushik A."/>
        </authorList>
    </citation>
    <scope>NUCLEOTIDE SEQUENCE</scope>
    <source>
        <strain evidence="5">AG4-RS23</strain>
    </source>
</reference>
<dbReference type="PANTHER" id="PTHR47966:SF57">
    <property type="entry name" value="PEPTIDASE A1 DOMAIN-CONTAINING PROTEIN"/>
    <property type="match status" value="1"/>
</dbReference>
<feature type="transmembrane region" description="Helical" evidence="3">
    <location>
        <begin position="450"/>
        <end position="476"/>
    </location>
</feature>
<dbReference type="Pfam" id="PF00026">
    <property type="entry name" value="Asp"/>
    <property type="match status" value="2"/>
</dbReference>
<dbReference type="InterPro" id="IPR034164">
    <property type="entry name" value="Pepsin-like_dom"/>
</dbReference>
<dbReference type="InterPro" id="IPR001461">
    <property type="entry name" value="Aspartic_peptidase_A1"/>
</dbReference>
<dbReference type="EMBL" id="CAJMWY010003713">
    <property type="protein sequence ID" value="CAE6505571.1"/>
    <property type="molecule type" value="Genomic_DNA"/>
</dbReference>
<evidence type="ECO:0000256" key="3">
    <source>
        <dbReference type="SAM" id="Phobius"/>
    </source>
</evidence>
<evidence type="ECO:0000313" key="6">
    <source>
        <dbReference type="Proteomes" id="UP000663861"/>
    </source>
</evidence>
<dbReference type="CDD" id="cd05471">
    <property type="entry name" value="pepsin_like"/>
    <property type="match status" value="1"/>
</dbReference>
<dbReference type="GO" id="GO:0004190">
    <property type="term" value="F:aspartic-type endopeptidase activity"/>
    <property type="evidence" value="ECO:0007669"/>
    <property type="project" value="InterPro"/>
</dbReference>
<evidence type="ECO:0000256" key="1">
    <source>
        <dbReference type="ARBA" id="ARBA00007447"/>
    </source>
</evidence>
<gene>
    <name evidence="5" type="ORF">RDB_LOCUS129297</name>
</gene>
<dbReference type="InterPro" id="IPR033121">
    <property type="entry name" value="PEPTIDASE_A1"/>
</dbReference>
<dbReference type="Gene3D" id="2.40.70.10">
    <property type="entry name" value="Acid Proteases"/>
    <property type="match status" value="2"/>
</dbReference>
<comment type="similarity">
    <text evidence="1">Belongs to the peptidase A1 family.</text>
</comment>
<feature type="region of interest" description="Disordered" evidence="2">
    <location>
        <begin position="555"/>
        <end position="618"/>
    </location>
</feature>
<dbReference type="PROSITE" id="PS51767">
    <property type="entry name" value="PEPTIDASE_A1"/>
    <property type="match status" value="1"/>
</dbReference>
<sequence>MAAVEGTGGAGGIVLPLTMSGDGYTEAIYSLGVTVSSGATFEMQIDCGSSDTWLASSSCRSTVCQRAGTSLYGWSPTTVDSGTITDLTYLVGRVQGNIVFENIQLGNYPIANQALLSADQVENERLTSNFVGLLGLALEYNSLFVDQFQDKLAFSTSTVLTNLFSSSSAPSNRTIGISLRRPGQPNSGTPSLLSIGRHPSKVVPDPSKIIYSSITDGTHWRLPVTEITAWIAGDYNDTAKAYNFRTRSDVQITGSTVSGSRSIWPLATIDTGGAHIISTRALANAFWGAFGIGPASDGMYYVPCNLPVNVTFEIGGVAYAVHPLDMTYHDSYNPYSGNCIGSWQASDSLYSTDIVLGTAFMRNVYTVLQYDSSKAGVAMGHYDPSTARPQLGLMSLTSWQTALDDFYRVRVLNEPLESGTSSSGSGSTSGGSTSGNSNGLPDTAEKSKKLSVGIIALIGILAFFAIAAALFGARWWMMQRRWKRLRAAQAQAQAQAQATDSEKGGIDEAGLAVPRPSCLNKHEEYERAHSAAYNRESVIWDTDAATVVGSRISRASGAKNRKPGKTHSFAGSRVGLMGEWVEPDSDEEDESASRGLRNSNMAASSSAGDSLAARESWATVRPRETGDLDVVERANRTMSFAGVGAGSGGRTVHFMGGSIDFGRPSSMPVDIVQAAESPGGILGVHGLREGGLHHRPTYSRDDSVEGTGIPLLGAGSRSPLGQTTFLPEDLVIPANSRADPGLSIGQLVEEDELARARPSVDVGLGPAADLATRLTLAMPPIKEASSADPGESTPASRRSMDIASPSTYLERRI</sequence>
<feature type="region of interest" description="Disordered" evidence="2">
    <location>
        <begin position="416"/>
        <end position="442"/>
    </location>
</feature>
<feature type="domain" description="Peptidase A1" evidence="4">
    <location>
        <begin position="29"/>
        <end position="378"/>
    </location>
</feature>
<accession>A0A8H3D375</accession>
<feature type="compositionally biased region" description="Acidic residues" evidence="2">
    <location>
        <begin position="581"/>
        <end position="590"/>
    </location>
</feature>
<proteinExistence type="inferred from homology"/>
<keyword evidence="3" id="KW-1133">Transmembrane helix</keyword>